<keyword evidence="2" id="KW-1185">Reference proteome</keyword>
<organism evidence="1 2">
    <name type="scientific">Patulibacter brassicae</name>
    <dbReference type="NCBI Taxonomy" id="1705717"/>
    <lineage>
        <taxon>Bacteria</taxon>
        <taxon>Bacillati</taxon>
        <taxon>Actinomycetota</taxon>
        <taxon>Thermoleophilia</taxon>
        <taxon>Solirubrobacterales</taxon>
        <taxon>Patulibacteraceae</taxon>
        <taxon>Patulibacter</taxon>
    </lineage>
</organism>
<accession>A0ABU4VE01</accession>
<evidence type="ECO:0000313" key="1">
    <source>
        <dbReference type="EMBL" id="MDX8149995.1"/>
    </source>
</evidence>
<gene>
    <name evidence="1" type="ORF">SK069_00180</name>
</gene>
<sequence>MTALRRPSRSTAIAELRRTIDCLPSHTKRAMLEGVRRDTIIVGAYTDRDGGVCPMLAAHRRGGRTSFLAFARTWDRFTNAPSRGSRKATERELRILAHHLEASIEAADETAADVSLSAVVAEHRALRRRSARVADGVPSLADAIAEHRASQGRTALDQEHVVEELEPIEEEPVRLAEPVARKARRLPEWLRPLGSIEDYERALAQVDRQRVRLGLVGDTAGPARERETAPSAR</sequence>
<reference evidence="1 2" key="1">
    <citation type="submission" date="2023-11" db="EMBL/GenBank/DDBJ databases">
        <authorList>
            <person name="Xu M."/>
            <person name="Jiang T."/>
        </authorList>
    </citation>
    <scope>NUCLEOTIDE SEQUENCE [LARGE SCALE GENOMIC DNA]</scope>
    <source>
        <strain evidence="1 2">SD</strain>
    </source>
</reference>
<dbReference type="Proteomes" id="UP001277761">
    <property type="component" value="Unassembled WGS sequence"/>
</dbReference>
<evidence type="ECO:0008006" key="3">
    <source>
        <dbReference type="Google" id="ProtNLM"/>
    </source>
</evidence>
<dbReference type="EMBL" id="JAXAVX010000001">
    <property type="protein sequence ID" value="MDX8149995.1"/>
    <property type="molecule type" value="Genomic_DNA"/>
</dbReference>
<comment type="caution">
    <text evidence="1">The sequence shown here is derived from an EMBL/GenBank/DDBJ whole genome shotgun (WGS) entry which is preliminary data.</text>
</comment>
<name>A0ABU4VE01_9ACTN</name>
<proteinExistence type="predicted"/>
<evidence type="ECO:0000313" key="2">
    <source>
        <dbReference type="Proteomes" id="UP001277761"/>
    </source>
</evidence>
<protein>
    <recommendedName>
        <fullName evidence="3">DUF222 domain-containing protein</fullName>
    </recommendedName>
</protein>
<dbReference type="RefSeq" id="WP_319952148.1">
    <property type="nucleotide sequence ID" value="NZ_JAXAVX010000001.1"/>
</dbReference>